<evidence type="ECO:0000313" key="10">
    <source>
        <dbReference type="Proteomes" id="UP000246722"/>
    </source>
</evidence>
<dbReference type="AlphaFoldDB" id="A0A318A4G0"/>
<sequence>MQFTSRSTRLAGAAVAISALFALTACAGSAEEPAATPAAAGDDLGTITVGALATPAGDILKFVQDNLAADAGLDIKFQEFTDYNTPNVAVSDGSIDANLFQNSTFLETYNTQAGDDLVSVGEIYLPSAAFYSDTVTSLDDLKDGATIAIPNDPTNEGRALKILAGEGLIETTDEPTSLADITENPNKYEFQEIENATLPQAVQDVDAAFVTISFALPAGLTADQAILIEGKDSQYANVLATTPELENDPRIVKLKELLLSDETAAYMEDTWGGLVIPSV</sequence>
<evidence type="ECO:0000256" key="3">
    <source>
        <dbReference type="ARBA" id="ARBA00023136"/>
    </source>
</evidence>
<evidence type="ECO:0000256" key="6">
    <source>
        <dbReference type="PIRNR" id="PIRNR002854"/>
    </source>
</evidence>
<comment type="caution">
    <text evidence="9">The sequence shown here is derived from an EMBL/GenBank/DDBJ whole genome shotgun (WGS) entry which is preliminary data.</text>
</comment>
<keyword evidence="4" id="KW-0564">Palmitate</keyword>
<evidence type="ECO:0000313" key="9">
    <source>
        <dbReference type="EMBL" id="PXA73255.1"/>
    </source>
</evidence>
<dbReference type="SUPFAM" id="SSF53850">
    <property type="entry name" value="Periplasmic binding protein-like II"/>
    <property type="match status" value="1"/>
</dbReference>
<dbReference type="Proteomes" id="UP000246722">
    <property type="component" value="Unassembled WGS sequence"/>
</dbReference>
<comment type="similarity">
    <text evidence="6">Belongs to the nlpA lipoprotein family.</text>
</comment>
<keyword evidence="10" id="KW-1185">Reference proteome</keyword>
<reference evidence="9 10" key="1">
    <citation type="submission" date="2018-05" db="EMBL/GenBank/DDBJ databases">
        <title>Genetic diversity of glacier-inhabiting Cryobacterium bacteria in China and description of Cryobacterium mengkeensis sp. nov. and Arthrobacter glacialis sp. nov.</title>
        <authorList>
            <person name="Liu Q."/>
            <person name="Xin Y.-H."/>
        </authorList>
    </citation>
    <scope>NUCLEOTIDE SEQUENCE [LARGE SCALE GENOMIC DNA]</scope>
    <source>
        <strain evidence="9 10">SK-1</strain>
    </source>
</reference>
<dbReference type="GO" id="GO:0016020">
    <property type="term" value="C:membrane"/>
    <property type="evidence" value="ECO:0007669"/>
    <property type="project" value="UniProtKB-SubCell"/>
</dbReference>
<dbReference type="OrthoDB" id="9812878at2"/>
<dbReference type="InterPro" id="IPR004872">
    <property type="entry name" value="Lipoprotein_NlpA"/>
</dbReference>
<dbReference type="PROSITE" id="PS51257">
    <property type="entry name" value="PROKAR_LIPOPROTEIN"/>
    <property type="match status" value="1"/>
</dbReference>
<organism evidence="9 10">
    <name type="scientific">Cryobacterium arcticum</name>
    <dbReference type="NCBI Taxonomy" id="670052"/>
    <lineage>
        <taxon>Bacteria</taxon>
        <taxon>Bacillati</taxon>
        <taxon>Actinomycetota</taxon>
        <taxon>Actinomycetes</taxon>
        <taxon>Micrococcales</taxon>
        <taxon>Microbacteriaceae</taxon>
        <taxon>Cryobacterium</taxon>
    </lineage>
</organism>
<evidence type="ECO:0000256" key="5">
    <source>
        <dbReference type="ARBA" id="ARBA00023288"/>
    </source>
</evidence>
<evidence type="ECO:0000256" key="1">
    <source>
        <dbReference type="ARBA" id="ARBA00004635"/>
    </source>
</evidence>
<feature type="lipid moiety-binding region" description="S-diacylglycerol cysteine" evidence="7">
    <location>
        <position position="26"/>
    </location>
</feature>
<keyword evidence="2 8" id="KW-0732">Signal</keyword>
<keyword evidence="5 6" id="KW-0449">Lipoprotein</keyword>
<name>A0A318A4G0_9MICO</name>
<protein>
    <recommendedName>
        <fullName evidence="6">Lipoprotein</fullName>
    </recommendedName>
</protein>
<evidence type="ECO:0000256" key="4">
    <source>
        <dbReference type="ARBA" id="ARBA00023139"/>
    </source>
</evidence>
<dbReference type="Gene3D" id="3.40.190.10">
    <property type="entry name" value="Periplasmic binding protein-like II"/>
    <property type="match status" value="2"/>
</dbReference>
<dbReference type="PIRSF" id="PIRSF002854">
    <property type="entry name" value="MetQ"/>
    <property type="match status" value="1"/>
</dbReference>
<dbReference type="PANTHER" id="PTHR30429">
    <property type="entry name" value="D-METHIONINE-BINDING LIPOPROTEIN METQ"/>
    <property type="match status" value="1"/>
</dbReference>
<proteinExistence type="inferred from homology"/>
<feature type="chain" id="PRO_5016270164" description="Lipoprotein" evidence="8">
    <location>
        <begin position="28"/>
        <end position="279"/>
    </location>
</feature>
<keyword evidence="3" id="KW-0472">Membrane</keyword>
<gene>
    <name evidence="9" type="ORF">CTB96_00390</name>
</gene>
<feature type="signal peptide" evidence="8">
    <location>
        <begin position="1"/>
        <end position="27"/>
    </location>
</feature>
<evidence type="ECO:0000256" key="7">
    <source>
        <dbReference type="PIRSR" id="PIRSR002854-1"/>
    </source>
</evidence>
<dbReference type="PANTHER" id="PTHR30429:SF0">
    <property type="entry name" value="METHIONINE-BINDING LIPOPROTEIN METQ"/>
    <property type="match status" value="1"/>
</dbReference>
<comment type="subcellular location">
    <subcellularLocation>
        <location evidence="1">Membrane</location>
        <topology evidence="1">Lipid-anchor</topology>
    </subcellularLocation>
</comment>
<dbReference type="EMBL" id="QHLY01000003">
    <property type="protein sequence ID" value="PXA73255.1"/>
    <property type="molecule type" value="Genomic_DNA"/>
</dbReference>
<accession>A0A318A4G0</accession>
<evidence type="ECO:0000256" key="2">
    <source>
        <dbReference type="ARBA" id="ARBA00022729"/>
    </source>
</evidence>
<dbReference type="RefSeq" id="WP_110124931.1">
    <property type="nucleotide sequence ID" value="NZ_QHLY01000003.1"/>
</dbReference>
<evidence type="ECO:0000256" key="8">
    <source>
        <dbReference type="SAM" id="SignalP"/>
    </source>
</evidence>
<dbReference type="Pfam" id="PF03180">
    <property type="entry name" value="Lipoprotein_9"/>
    <property type="match status" value="1"/>
</dbReference>